<sequence length="106" mass="10844">MEPGRGPGLTSGAPQPILFSGQPGRRGSRAQSGPITGRAAPANQWGRSGRGGRRRGLAFPAKVGGEVWGAGLSRAAECGKGEVRPGAWGPRSRPRGGRQALHVGAR</sequence>
<proteinExistence type="predicted"/>
<evidence type="ECO:0000313" key="3">
    <source>
        <dbReference type="Proteomes" id="UP000551758"/>
    </source>
</evidence>
<feature type="region of interest" description="Disordered" evidence="1">
    <location>
        <begin position="1"/>
        <end position="57"/>
    </location>
</feature>
<reference evidence="2 3" key="1">
    <citation type="journal article" date="2020" name="Mol. Biol. Evol.">
        <title>Interspecific Gene Flow and the Evolution of Specialization in Black and White Rhinoceros.</title>
        <authorList>
            <person name="Moodley Y."/>
            <person name="Westbury M.V."/>
            <person name="Russo I.M."/>
            <person name="Gopalakrishnan S."/>
            <person name="Rakotoarivelo A."/>
            <person name="Olsen R.A."/>
            <person name="Prost S."/>
            <person name="Tunstall T."/>
            <person name="Ryder O.A."/>
            <person name="Dalen L."/>
            <person name="Bruford M.W."/>
        </authorList>
    </citation>
    <scope>NUCLEOTIDE SEQUENCE [LARGE SCALE GENOMIC DNA]</scope>
    <source>
        <strain evidence="2">SBR-YM</strain>
        <tissue evidence="2">Skin</tissue>
    </source>
</reference>
<gene>
    <name evidence="2" type="ORF">HPG69_009824</name>
</gene>
<dbReference type="EMBL" id="JACDTQ010002190">
    <property type="protein sequence ID" value="KAF5919835.1"/>
    <property type="molecule type" value="Genomic_DNA"/>
</dbReference>
<dbReference type="AlphaFoldDB" id="A0A7J7EVI2"/>
<accession>A0A7J7EVI2</accession>
<evidence type="ECO:0000313" key="2">
    <source>
        <dbReference type="EMBL" id="KAF5919835.1"/>
    </source>
</evidence>
<organism evidence="2 3">
    <name type="scientific">Diceros bicornis minor</name>
    <name type="common">South-central black rhinoceros</name>
    <dbReference type="NCBI Taxonomy" id="77932"/>
    <lineage>
        <taxon>Eukaryota</taxon>
        <taxon>Metazoa</taxon>
        <taxon>Chordata</taxon>
        <taxon>Craniata</taxon>
        <taxon>Vertebrata</taxon>
        <taxon>Euteleostomi</taxon>
        <taxon>Mammalia</taxon>
        <taxon>Eutheria</taxon>
        <taxon>Laurasiatheria</taxon>
        <taxon>Perissodactyla</taxon>
        <taxon>Rhinocerotidae</taxon>
        <taxon>Diceros</taxon>
    </lineage>
</organism>
<protein>
    <submittedName>
        <fullName evidence="2">Uncharacterized protein</fullName>
    </submittedName>
</protein>
<dbReference type="Proteomes" id="UP000551758">
    <property type="component" value="Unassembled WGS sequence"/>
</dbReference>
<name>A0A7J7EVI2_DICBM</name>
<feature type="region of interest" description="Disordered" evidence="1">
    <location>
        <begin position="79"/>
        <end position="106"/>
    </location>
</feature>
<keyword evidence="3" id="KW-1185">Reference proteome</keyword>
<evidence type="ECO:0000256" key="1">
    <source>
        <dbReference type="SAM" id="MobiDB-lite"/>
    </source>
</evidence>
<comment type="caution">
    <text evidence="2">The sequence shown here is derived from an EMBL/GenBank/DDBJ whole genome shotgun (WGS) entry which is preliminary data.</text>
</comment>